<evidence type="ECO:0000259" key="4">
    <source>
        <dbReference type="PROSITE" id="PS51149"/>
    </source>
</evidence>
<feature type="domain" description="PFL" evidence="5">
    <location>
        <begin position="1"/>
        <end position="539"/>
    </location>
</feature>
<accession>A0A0E2HN50</accession>
<dbReference type="Gene3D" id="3.20.70.20">
    <property type="match status" value="1"/>
</dbReference>
<dbReference type="InterPro" id="IPR001150">
    <property type="entry name" value="Gly_radical"/>
</dbReference>
<dbReference type="SUPFAM" id="SSF51998">
    <property type="entry name" value="PFL-like glycyl radical enzymes"/>
    <property type="match status" value="1"/>
</dbReference>
<dbReference type="GO" id="GO:0005829">
    <property type="term" value="C:cytosol"/>
    <property type="evidence" value="ECO:0007669"/>
    <property type="project" value="TreeGrafter"/>
</dbReference>
<name>A0A0E2HN50_9FIRM</name>
<dbReference type="PROSITE" id="PS51149">
    <property type="entry name" value="GLY_RADICAL_2"/>
    <property type="match status" value="1"/>
</dbReference>
<evidence type="ECO:0000313" key="7">
    <source>
        <dbReference type="Proteomes" id="UP000013085"/>
    </source>
</evidence>
<reference evidence="6 7" key="1">
    <citation type="submission" date="2013-01" db="EMBL/GenBank/DDBJ databases">
        <title>The Genome Sequence of Clostridium clostridioforme 90A8.</title>
        <authorList>
            <consortium name="The Broad Institute Genome Sequencing Platform"/>
            <person name="Earl A."/>
            <person name="Ward D."/>
            <person name="Feldgarden M."/>
            <person name="Gevers D."/>
            <person name="Courvalin P."/>
            <person name="Lambert T."/>
            <person name="Walker B."/>
            <person name="Young S.K."/>
            <person name="Zeng Q."/>
            <person name="Gargeya S."/>
            <person name="Fitzgerald M."/>
            <person name="Haas B."/>
            <person name="Abouelleil A."/>
            <person name="Alvarado L."/>
            <person name="Arachchi H.M."/>
            <person name="Berlin A.M."/>
            <person name="Chapman S.B."/>
            <person name="Dewar J."/>
            <person name="Goldberg J."/>
            <person name="Griggs A."/>
            <person name="Gujja S."/>
            <person name="Hansen M."/>
            <person name="Howarth C."/>
            <person name="Imamovic A."/>
            <person name="Larimer J."/>
            <person name="McCowan C."/>
            <person name="Murphy C."/>
            <person name="Neiman D."/>
            <person name="Pearson M."/>
            <person name="Priest M."/>
            <person name="Roberts A."/>
            <person name="Saif S."/>
            <person name="Shea T."/>
            <person name="Sisk P."/>
            <person name="Sykes S."/>
            <person name="Wortman J."/>
            <person name="Nusbaum C."/>
            <person name="Birren B."/>
        </authorList>
    </citation>
    <scope>NUCLEOTIDE SEQUENCE [LARGE SCALE GENOMIC DNA]</scope>
    <source>
        <strain evidence="6 7">90A8</strain>
    </source>
</reference>
<dbReference type="InterPro" id="IPR051215">
    <property type="entry name" value="GRE"/>
</dbReference>
<dbReference type="Pfam" id="PF01228">
    <property type="entry name" value="Gly_radical"/>
    <property type="match status" value="1"/>
</dbReference>
<dbReference type="Proteomes" id="UP000013085">
    <property type="component" value="Unassembled WGS sequence"/>
</dbReference>
<keyword evidence="1 3" id="KW-0556">Organic radical</keyword>
<dbReference type="PROSITE" id="PS51554">
    <property type="entry name" value="PFL"/>
    <property type="match status" value="1"/>
</dbReference>
<dbReference type="PANTHER" id="PTHR43641:SF2">
    <property type="entry name" value="DEHYDRATASE YBIW-RELATED"/>
    <property type="match status" value="1"/>
</dbReference>
<dbReference type="PATRIC" id="fig|999408.3.peg.2952"/>
<feature type="domain" description="Glycine radical" evidence="4">
    <location>
        <begin position="538"/>
        <end position="662"/>
    </location>
</feature>
<keyword evidence="2" id="KW-0456">Lyase</keyword>
<organism evidence="6 7">
    <name type="scientific">[Clostridium] clostridioforme 90A8</name>
    <dbReference type="NCBI Taxonomy" id="999408"/>
    <lineage>
        <taxon>Bacteria</taxon>
        <taxon>Bacillati</taxon>
        <taxon>Bacillota</taxon>
        <taxon>Clostridia</taxon>
        <taxon>Lachnospirales</taxon>
        <taxon>Lachnospiraceae</taxon>
        <taxon>Enterocloster</taxon>
    </lineage>
</organism>
<dbReference type="GO" id="GO:0016829">
    <property type="term" value="F:lyase activity"/>
    <property type="evidence" value="ECO:0007669"/>
    <property type="project" value="UniProtKB-KW"/>
</dbReference>
<evidence type="ECO:0000259" key="5">
    <source>
        <dbReference type="PROSITE" id="PS51554"/>
    </source>
</evidence>
<evidence type="ECO:0000256" key="1">
    <source>
        <dbReference type="ARBA" id="ARBA00022818"/>
    </source>
</evidence>
<dbReference type="PANTHER" id="PTHR43641">
    <property type="entry name" value="FORMATE ACETYLTRANSFERASE 3-RELATED"/>
    <property type="match status" value="1"/>
</dbReference>
<proteinExistence type="predicted"/>
<sequence length="664" mass="75359">MSIKTKIKNDLWRFNYILPFAKKHQFDEKGKADFVKQILRTYKDVGVVKSKERTVGSDILALMKAVDITIDLDSAFLYSLDIHKTFAVPGNIVSNFTLDYDRIIHGSFDALCEKAMFIDDEYGREAKLIKEAVHTMCDRMMEKGNEQQKQWFKTMLSTPAQHFDEALQRLLFFNQILWQTRHRLNGLGRLDLSLADVYENDIKAGILSEDRAEVLIYDFMQSLSRFPSYKSDALEGDIGQIIILGGLTPDGSYFHNSLTELFLKAQAKTNKPDPKTFLRVSKEMPAELMKLAVECLRSATGSPLFSNDDVVIQALLDFGMPAEDAYNYCVSACWEPYIVGKSFDQNNMAVFDYDGVLQEILKNGREYKSLHELVDEYNRLAQKRFKEFLTGVDELKWAKDPFVSLFTDDCTEQRKDISDGGAMYNNYGITTVGIANVVDSLVNIESLIFEDRKLTFRQLAEMLDKNYEGYEELLRKAEDKHYGHDEELAISLTNQITDAMASVAKGFKNKLGGTVKFGLSSPAYNMLSKKSGADFSGRKAGMPYNTHISSSDAAYTEVVNFAGKLEYKGQRFNGNVVDFFVSPSLIRDNADKFITFMMAAINCGFFQMQMNVMDSKTLIDAKAHPDKYKGLIVRVWGFSAYFNELPESYKDLLIERALAAEQIG</sequence>
<feature type="modified residue" description="Glycine radical" evidence="3">
    <location>
        <position position="637"/>
    </location>
</feature>
<dbReference type="InterPro" id="IPR004184">
    <property type="entry name" value="PFL_dom"/>
</dbReference>
<dbReference type="EMBL" id="AGYR01000030">
    <property type="protein sequence ID" value="ENZ13530.1"/>
    <property type="molecule type" value="Genomic_DNA"/>
</dbReference>
<dbReference type="RefSeq" id="WP_002595964.1">
    <property type="nucleotide sequence ID" value="NZ_KB851022.1"/>
</dbReference>
<protein>
    <recommendedName>
        <fullName evidence="8">PFL2/glycerol dehydratase family glycyl radical enzyme</fullName>
    </recommendedName>
</protein>
<evidence type="ECO:0008006" key="8">
    <source>
        <dbReference type="Google" id="ProtNLM"/>
    </source>
</evidence>
<evidence type="ECO:0000256" key="3">
    <source>
        <dbReference type="PROSITE-ProRule" id="PRU00493"/>
    </source>
</evidence>
<dbReference type="HOGENOM" id="CLU_009096_2_0_9"/>
<comment type="caution">
    <text evidence="6">The sequence shown here is derived from an EMBL/GenBank/DDBJ whole genome shotgun (WGS) entry which is preliminary data.</text>
</comment>
<gene>
    <name evidence="6" type="ORF">HMPREF1090_02734</name>
</gene>
<evidence type="ECO:0000256" key="2">
    <source>
        <dbReference type="ARBA" id="ARBA00023239"/>
    </source>
</evidence>
<dbReference type="AlphaFoldDB" id="A0A0E2HN50"/>
<evidence type="ECO:0000313" key="6">
    <source>
        <dbReference type="EMBL" id="ENZ13530.1"/>
    </source>
</evidence>
<dbReference type="Pfam" id="PF02901">
    <property type="entry name" value="PFL-like"/>
    <property type="match status" value="1"/>
</dbReference>